<feature type="domain" description="SP-RING-type" evidence="5">
    <location>
        <begin position="261"/>
        <end position="307"/>
    </location>
</feature>
<dbReference type="GO" id="GO:0000785">
    <property type="term" value="C:chromatin"/>
    <property type="evidence" value="ECO:0007669"/>
    <property type="project" value="TreeGrafter"/>
</dbReference>
<evidence type="ECO:0000256" key="1">
    <source>
        <dbReference type="ARBA" id="ARBA00022723"/>
    </source>
</evidence>
<sequence length="342" mass="38311">MNLINEGIQTTHTDSSTQYRQSQTTQTGFFHSEPEYTETVSLIGTSKSDFKNAISRVDPSVLASVSQSLRLTNPTAIVEFAENLNEEQFQFLLRLLSPIDSSNTSTTQTAISTPTNLTQEQINFYDLGFRFICPDFQSSIVSGPFFVGSQPQHFSQTISAPKRPNQKIIFQSISSTGPFFPPSLTIWCGESLLYSPNFSLNQKFLDFTPILNGRSQKLLEFTIQNESQWYCIVVRAVRKRTYKELIGDALKRRLPPSMQASVCCPVTGKVMKIPSRSTKCQHAQCFELKSAIRSNKPGTDFECPICGEKIEFNDIAVDWDMMGSVANQRVTAAYIELAANDI</sequence>
<dbReference type="Pfam" id="PF02891">
    <property type="entry name" value="zf-MIZ"/>
    <property type="match status" value="1"/>
</dbReference>
<evidence type="ECO:0000259" key="5">
    <source>
        <dbReference type="Pfam" id="PF02891"/>
    </source>
</evidence>
<dbReference type="Proteomes" id="UP000179807">
    <property type="component" value="Unassembled WGS sequence"/>
</dbReference>
<keyword evidence="1" id="KW-0479">Metal-binding</keyword>
<feature type="region of interest" description="Disordered" evidence="4">
    <location>
        <begin position="1"/>
        <end position="22"/>
    </location>
</feature>
<comment type="caution">
    <text evidence="6">The sequence shown here is derived from an EMBL/GenBank/DDBJ whole genome shotgun (WGS) entry which is preliminary data.</text>
</comment>
<reference evidence="6" key="1">
    <citation type="submission" date="2016-10" db="EMBL/GenBank/DDBJ databases">
        <authorList>
            <person name="Benchimol M."/>
            <person name="Almeida L.G."/>
            <person name="Vasconcelos A.T."/>
            <person name="Perreira-Neves A."/>
            <person name="Rosa I.A."/>
            <person name="Tasca T."/>
            <person name="Bogo M.R."/>
            <person name="de Souza W."/>
        </authorList>
    </citation>
    <scope>NUCLEOTIDE SEQUENCE [LARGE SCALE GENOMIC DNA]</scope>
    <source>
        <strain evidence="6">K</strain>
    </source>
</reference>
<protein>
    <recommendedName>
        <fullName evidence="5">SP-RING-type domain-containing protein</fullName>
    </recommendedName>
</protein>
<dbReference type="AlphaFoldDB" id="A0A1J4KX47"/>
<keyword evidence="2" id="KW-0863">Zinc-finger</keyword>
<dbReference type="GO" id="GO:0016925">
    <property type="term" value="P:protein sumoylation"/>
    <property type="evidence" value="ECO:0007669"/>
    <property type="project" value="TreeGrafter"/>
</dbReference>
<dbReference type="InterPro" id="IPR013083">
    <property type="entry name" value="Znf_RING/FYVE/PHD"/>
</dbReference>
<evidence type="ECO:0000313" key="7">
    <source>
        <dbReference type="Proteomes" id="UP000179807"/>
    </source>
</evidence>
<dbReference type="OrthoDB" id="28127at2759"/>
<name>A0A1J4KX47_9EUKA</name>
<evidence type="ECO:0000256" key="4">
    <source>
        <dbReference type="SAM" id="MobiDB-lite"/>
    </source>
</evidence>
<keyword evidence="7" id="KW-1185">Reference proteome</keyword>
<dbReference type="InterPro" id="IPR004181">
    <property type="entry name" value="Znf_MIZ"/>
</dbReference>
<dbReference type="PANTHER" id="PTHR10782:SF4">
    <property type="entry name" value="TONALLI, ISOFORM E"/>
    <property type="match status" value="1"/>
</dbReference>
<dbReference type="SUPFAM" id="SSF57850">
    <property type="entry name" value="RING/U-box"/>
    <property type="match status" value="1"/>
</dbReference>
<dbReference type="CDD" id="cd16650">
    <property type="entry name" value="SP-RING_PIAS-like"/>
    <property type="match status" value="1"/>
</dbReference>
<dbReference type="GO" id="GO:0061665">
    <property type="term" value="F:SUMO ligase activity"/>
    <property type="evidence" value="ECO:0007669"/>
    <property type="project" value="TreeGrafter"/>
</dbReference>
<evidence type="ECO:0000256" key="2">
    <source>
        <dbReference type="ARBA" id="ARBA00022771"/>
    </source>
</evidence>
<dbReference type="EMBL" id="MLAK01000218">
    <property type="protein sequence ID" value="OHT15456.1"/>
    <property type="molecule type" value="Genomic_DNA"/>
</dbReference>
<evidence type="ECO:0000313" key="6">
    <source>
        <dbReference type="EMBL" id="OHT15456.1"/>
    </source>
</evidence>
<dbReference type="Gene3D" id="3.30.40.10">
    <property type="entry name" value="Zinc/RING finger domain, C3HC4 (zinc finger)"/>
    <property type="match status" value="1"/>
</dbReference>
<proteinExistence type="predicted"/>
<dbReference type="PANTHER" id="PTHR10782">
    <property type="entry name" value="ZINC FINGER MIZ DOMAIN-CONTAINING PROTEIN"/>
    <property type="match status" value="1"/>
</dbReference>
<dbReference type="GO" id="GO:0008270">
    <property type="term" value="F:zinc ion binding"/>
    <property type="evidence" value="ECO:0007669"/>
    <property type="project" value="UniProtKB-KW"/>
</dbReference>
<dbReference type="VEuPathDB" id="TrichDB:TRFO_14069"/>
<dbReference type="RefSeq" id="XP_068368592.1">
    <property type="nucleotide sequence ID" value="XM_068497584.1"/>
</dbReference>
<organism evidence="6 7">
    <name type="scientific">Tritrichomonas foetus</name>
    <dbReference type="NCBI Taxonomy" id="1144522"/>
    <lineage>
        <taxon>Eukaryota</taxon>
        <taxon>Metamonada</taxon>
        <taxon>Parabasalia</taxon>
        <taxon>Tritrichomonadida</taxon>
        <taxon>Tritrichomonadidae</taxon>
        <taxon>Tritrichomonas</taxon>
    </lineage>
</organism>
<keyword evidence="3" id="KW-0862">Zinc</keyword>
<evidence type="ECO:0000256" key="3">
    <source>
        <dbReference type="ARBA" id="ARBA00022833"/>
    </source>
</evidence>
<dbReference type="GeneID" id="94832288"/>
<gene>
    <name evidence="6" type="ORF">TRFO_14069</name>
</gene>
<accession>A0A1J4KX47</accession>